<feature type="transmembrane region" description="Helical" evidence="8">
    <location>
        <begin position="138"/>
        <end position="155"/>
    </location>
</feature>
<reference evidence="9" key="1">
    <citation type="submission" date="2014-09" db="EMBL/GenBank/DDBJ databases">
        <title>Draft genome sequence of an oleaginous Mucoromycotina fungus Mucor ambiguus NBRC6742.</title>
        <authorList>
            <person name="Takeda I."/>
            <person name="Yamane N."/>
            <person name="Morita T."/>
            <person name="Tamano K."/>
            <person name="Machida M."/>
            <person name="Baker S."/>
            <person name="Koike H."/>
        </authorList>
    </citation>
    <scope>NUCLEOTIDE SEQUENCE</scope>
    <source>
        <strain evidence="9">NBRC 6742</strain>
    </source>
</reference>
<dbReference type="AlphaFoldDB" id="A0A0C9MBD0"/>
<keyword evidence="10" id="KW-1185">Reference proteome</keyword>
<dbReference type="GO" id="GO:0006829">
    <property type="term" value="P:zinc ion transport"/>
    <property type="evidence" value="ECO:0007669"/>
    <property type="project" value="InterPro"/>
</dbReference>
<dbReference type="OrthoDB" id="19859at2759"/>
<organism evidence="9">
    <name type="scientific">Mucor ambiguus</name>
    <dbReference type="NCBI Taxonomy" id="91626"/>
    <lineage>
        <taxon>Eukaryota</taxon>
        <taxon>Fungi</taxon>
        <taxon>Fungi incertae sedis</taxon>
        <taxon>Mucoromycota</taxon>
        <taxon>Mucoromycotina</taxon>
        <taxon>Mucoromycetes</taxon>
        <taxon>Mucorales</taxon>
        <taxon>Mucorineae</taxon>
        <taxon>Mucoraceae</taxon>
        <taxon>Mucor</taxon>
    </lineage>
</organism>
<dbReference type="STRING" id="91626.A0A0C9MBD0"/>
<gene>
    <name evidence="9" type="ORF">MAM1_0181d07395</name>
</gene>
<evidence type="ECO:0000256" key="3">
    <source>
        <dbReference type="ARBA" id="ARBA00022692"/>
    </source>
</evidence>
<evidence type="ECO:0000313" key="9">
    <source>
        <dbReference type="EMBL" id="GAN07891.1"/>
    </source>
</evidence>
<dbReference type="PANTHER" id="PTHR16133">
    <property type="entry name" value="SOLUTE CARRIER FAMILY 39 ZINC TRANSPORTER , MEMBER 9-RELATED"/>
    <property type="match status" value="1"/>
</dbReference>
<feature type="transmembrane region" description="Helical" evidence="8">
    <location>
        <begin position="6"/>
        <end position="26"/>
    </location>
</feature>
<dbReference type="InterPro" id="IPR003689">
    <property type="entry name" value="ZIP"/>
</dbReference>
<evidence type="ECO:0000256" key="2">
    <source>
        <dbReference type="ARBA" id="ARBA00004394"/>
    </source>
</evidence>
<evidence type="ECO:0000256" key="7">
    <source>
        <dbReference type="SAM" id="MobiDB-lite"/>
    </source>
</evidence>
<dbReference type="EMBL" id="DF836470">
    <property type="protein sequence ID" value="GAN07891.1"/>
    <property type="molecule type" value="Genomic_DNA"/>
</dbReference>
<feature type="transmembrane region" description="Helical" evidence="8">
    <location>
        <begin position="244"/>
        <end position="267"/>
    </location>
</feature>
<dbReference type="GO" id="GO:0000139">
    <property type="term" value="C:Golgi membrane"/>
    <property type="evidence" value="ECO:0007669"/>
    <property type="project" value="UniProtKB-SubCell"/>
</dbReference>
<evidence type="ECO:0000256" key="1">
    <source>
        <dbReference type="ARBA" id="ARBA00004127"/>
    </source>
</evidence>
<accession>A0A0C9MBD0</accession>
<dbReference type="InterPro" id="IPR045891">
    <property type="entry name" value="ZIP9"/>
</dbReference>
<dbReference type="PANTHER" id="PTHR16133:SF0">
    <property type="entry name" value="ZINC_IRON REGULATED TRANSPORTER-RELATED PROTEIN 102B, ISOFORM E"/>
    <property type="match status" value="1"/>
</dbReference>
<proteinExistence type="predicted"/>
<sequence>MEPLTWLLLLSIAMLVGSYVAGSLPLTTKLSDRKIRIFNALGAGLLIGTSLMVVIPEGVETIYSSRATSSLVNSNPLPKSHYAKIPDLSTLDTTNKNWAAAHGQEEQEAEDDTMYNIVTKRAPTIDGEEEEKEEGKEHVAVGLSLIIGFALMFIIDQISSLHMTAPNNNGIEYSELGTVGGGSLEHAEEATTNNATANDESIYPDTHITPVNQPSMTPTVGLVVHAAADGIALGASASHPQLSMVVFIAIMLHKAPASFALTSVLLAGGLSHATIRKHLLLFALAAPLGALFTYFALYFFSSSSTTASTLEYWTGVLLVFSGGTFLYVAMHALQEASEPKHHHGSGQQQQKANQSQLFIILAGMMIPIFLSMTHSH</sequence>
<evidence type="ECO:0000313" key="10">
    <source>
        <dbReference type="Proteomes" id="UP000053815"/>
    </source>
</evidence>
<dbReference type="Proteomes" id="UP000053815">
    <property type="component" value="Unassembled WGS sequence"/>
</dbReference>
<feature type="transmembrane region" description="Helical" evidence="8">
    <location>
        <begin position="354"/>
        <end position="372"/>
    </location>
</feature>
<protein>
    <submittedName>
        <fullName evidence="9">ZIP metal ion transporter</fullName>
    </submittedName>
</protein>
<evidence type="ECO:0000256" key="8">
    <source>
        <dbReference type="SAM" id="Phobius"/>
    </source>
</evidence>
<evidence type="ECO:0000256" key="6">
    <source>
        <dbReference type="ARBA" id="ARBA00023136"/>
    </source>
</evidence>
<comment type="subcellular location">
    <subcellularLocation>
        <location evidence="1">Endomembrane system</location>
        <topology evidence="1">Multi-pass membrane protein</topology>
    </subcellularLocation>
    <subcellularLocation>
        <location evidence="2">Golgi apparatus membrane</location>
    </subcellularLocation>
</comment>
<keyword evidence="3 8" id="KW-0812">Transmembrane</keyword>
<dbReference type="Pfam" id="PF02535">
    <property type="entry name" value="Zip"/>
    <property type="match status" value="1"/>
</dbReference>
<keyword evidence="4 8" id="KW-1133">Transmembrane helix</keyword>
<feature type="transmembrane region" description="Helical" evidence="8">
    <location>
        <begin position="312"/>
        <end position="333"/>
    </location>
</feature>
<keyword evidence="6 8" id="KW-0472">Membrane</keyword>
<feature type="transmembrane region" description="Helical" evidence="8">
    <location>
        <begin position="279"/>
        <end position="300"/>
    </location>
</feature>
<feature type="region of interest" description="Disordered" evidence="7">
    <location>
        <begin position="186"/>
        <end position="207"/>
    </location>
</feature>
<name>A0A0C9MBD0_9FUNG</name>
<keyword evidence="5" id="KW-0333">Golgi apparatus</keyword>
<dbReference type="GO" id="GO:0046873">
    <property type="term" value="F:metal ion transmembrane transporter activity"/>
    <property type="evidence" value="ECO:0007669"/>
    <property type="project" value="InterPro"/>
</dbReference>
<evidence type="ECO:0000256" key="4">
    <source>
        <dbReference type="ARBA" id="ARBA00022989"/>
    </source>
</evidence>
<evidence type="ECO:0000256" key="5">
    <source>
        <dbReference type="ARBA" id="ARBA00023034"/>
    </source>
</evidence>